<dbReference type="Pfam" id="PF20459">
    <property type="entry name" value="DUF6712"/>
    <property type="match status" value="1"/>
</dbReference>
<name>A0A8S5UD61_9CAUD</name>
<organism evidence="1">
    <name type="scientific">Siphoviridae sp. ct13O11</name>
    <dbReference type="NCBI Taxonomy" id="2825303"/>
    <lineage>
        <taxon>Viruses</taxon>
        <taxon>Duplodnaviria</taxon>
        <taxon>Heunggongvirae</taxon>
        <taxon>Uroviricota</taxon>
        <taxon>Caudoviricetes</taxon>
    </lineage>
</organism>
<accession>A0A8S5UD61</accession>
<dbReference type="InterPro" id="IPR046558">
    <property type="entry name" value="DUF6712"/>
</dbReference>
<evidence type="ECO:0000313" key="1">
    <source>
        <dbReference type="EMBL" id="DAF92408.1"/>
    </source>
</evidence>
<sequence>MPTRKKLQPMEIIIERTDFERAVPAFRSPTPEVWNKVQRYVEGCTANWQALITTDATLPDHVADSLATAICLRAAYDAVPQMDLVLTPTGFGIVSNQNTAPASRERVDALRLQLRRDACQLEDGVLAYLAAHNLMTMLRSRAGSLLWTPTLCTLYGIRTPEGREVLREEFDAMGTALHAASARVVDVISPELYAALVKRQYAADAALTPDHSPKEEAYGAALLMARQLMAAHVMHGPGIATHTRHIINFIEAHADHLDEYRLSPTYQARHTTQYENKQADPSFFFG</sequence>
<proteinExistence type="predicted"/>
<protein>
    <submittedName>
        <fullName evidence="1">Uncharacterized protein</fullName>
    </submittedName>
</protein>
<reference evidence="1" key="1">
    <citation type="journal article" date="2021" name="Proc. Natl. Acad. Sci. U.S.A.">
        <title>A Catalog of Tens of Thousands of Viruses from Human Metagenomes Reveals Hidden Associations with Chronic Diseases.</title>
        <authorList>
            <person name="Tisza M.J."/>
            <person name="Buck C.B."/>
        </authorList>
    </citation>
    <scope>NUCLEOTIDE SEQUENCE</scope>
    <source>
        <strain evidence="1">Ct13O11</strain>
    </source>
</reference>
<dbReference type="EMBL" id="BK016066">
    <property type="protein sequence ID" value="DAF92408.1"/>
    <property type="molecule type" value="Genomic_DNA"/>
</dbReference>